<evidence type="ECO:0000259" key="1">
    <source>
        <dbReference type="Pfam" id="PF16798"/>
    </source>
</evidence>
<dbReference type="EMBL" id="UINC01092974">
    <property type="protein sequence ID" value="SVC47016.1"/>
    <property type="molecule type" value="Genomic_DNA"/>
</dbReference>
<organism evidence="2">
    <name type="scientific">marine metagenome</name>
    <dbReference type="NCBI Taxonomy" id="408172"/>
    <lineage>
        <taxon>unclassified sequences</taxon>
        <taxon>metagenomes</taxon>
        <taxon>ecological metagenomes</taxon>
    </lineage>
</organism>
<feature type="domain" description="DUF5069" evidence="1">
    <location>
        <begin position="6"/>
        <end position="136"/>
    </location>
</feature>
<sequence length="323" mass="36922">MNLTKQPPRRPSNLNIAGIVGLARMTDKARAFNNETLGEYLYGGDSGLDRKILDFLSIPDEQFAEAVEEYDDHTLDTWVIAQSTRTISEIEEFNQRELSIEPQTEEYRQRLKDRLAKYAPDRTDIKTVLQSVELDDWGNFWQLDLTKQPPRSPYNRNIAGVFGIARMAEKARAARADKIGEYKYGQDSGLDRYLLDCLNLSAESFQQGAVDNPNDLELNDWVLSNIEKDPAEIEVFNQNARQFGLETEKHRDNFAKRREMITPGQTDIGNWLDLMDYDDQKSFGIVDLARRPPRSPYDTNIGGITHLARLIDKARATSRDSLG</sequence>
<accession>A0A382ME04</accession>
<evidence type="ECO:0000313" key="2">
    <source>
        <dbReference type="EMBL" id="SVC47016.1"/>
    </source>
</evidence>
<gene>
    <name evidence="2" type="ORF">METZ01_LOCUS299870</name>
</gene>
<reference evidence="2" key="1">
    <citation type="submission" date="2018-05" db="EMBL/GenBank/DDBJ databases">
        <authorList>
            <person name="Lanie J.A."/>
            <person name="Ng W.-L."/>
            <person name="Kazmierczak K.M."/>
            <person name="Andrzejewski T.M."/>
            <person name="Davidsen T.M."/>
            <person name="Wayne K.J."/>
            <person name="Tettelin H."/>
            <person name="Glass J.I."/>
            <person name="Rusch D."/>
            <person name="Podicherti R."/>
            <person name="Tsui H.-C.T."/>
            <person name="Winkler M.E."/>
        </authorList>
    </citation>
    <scope>NUCLEOTIDE SEQUENCE</scope>
</reference>
<dbReference type="AlphaFoldDB" id="A0A382ME04"/>
<feature type="non-terminal residue" evidence="2">
    <location>
        <position position="323"/>
    </location>
</feature>
<dbReference type="InterPro" id="IPR031849">
    <property type="entry name" value="DUF5069"/>
</dbReference>
<name>A0A382ME04_9ZZZZ</name>
<proteinExistence type="predicted"/>
<protein>
    <recommendedName>
        <fullName evidence="1">DUF5069 domain-containing protein</fullName>
    </recommendedName>
</protein>
<feature type="domain" description="DUF5069" evidence="1">
    <location>
        <begin position="147"/>
        <end position="280"/>
    </location>
</feature>
<dbReference type="Pfam" id="PF16798">
    <property type="entry name" value="DUF5069"/>
    <property type="match status" value="2"/>
</dbReference>